<dbReference type="Proteomes" id="UP001172083">
    <property type="component" value="Unassembled WGS sequence"/>
</dbReference>
<protein>
    <submittedName>
        <fullName evidence="1">SGNH/GDSL hydrolase family protein</fullName>
    </submittedName>
</protein>
<dbReference type="EMBL" id="JAUJEB010000001">
    <property type="protein sequence ID" value="MDN5212293.1"/>
    <property type="molecule type" value="Genomic_DNA"/>
</dbReference>
<dbReference type="CDD" id="cd00229">
    <property type="entry name" value="SGNH_hydrolase"/>
    <property type="match status" value="1"/>
</dbReference>
<name>A0ABT8L3K5_9BACT</name>
<dbReference type="GO" id="GO:0016787">
    <property type="term" value="F:hydrolase activity"/>
    <property type="evidence" value="ECO:0007669"/>
    <property type="project" value="UniProtKB-KW"/>
</dbReference>
<comment type="caution">
    <text evidence="1">The sequence shown here is derived from an EMBL/GenBank/DDBJ whole genome shotgun (WGS) entry which is preliminary data.</text>
</comment>
<gene>
    <name evidence="1" type="ORF">QQ020_09545</name>
</gene>
<keyword evidence="1" id="KW-0378">Hydrolase</keyword>
<evidence type="ECO:0000313" key="1">
    <source>
        <dbReference type="EMBL" id="MDN5212293.1"/>
    </source>
</evidence>
<dbReference type="SUPFAM" id="SSF52266">
    <property type="entry name" value="SGNH hydrolase"/>
    <property type="match status" value="1"/>
</dbReference>
<evidence type="ECO:0000313" key="2">
    <source>
        <dbReference type="Proteomes" id="UP001172083"/>
    </source>
</evidence>
<dbReference type="InterPro" id="IPR036514">
    <property type="entry name" value="SGNH_hydro_sf"/>
</dbReference>
<keyword evidence="2" id="KW-1185">Reference proteome</keyword>
<dbReference type="RefSeq" id="WP_346757612.1">
    <property type="nucleotide sequence ID" value="NZ_JAUJEB010000001.1"/>
</dbReference>
<accession>A0ABT8L3K5</accession>
<proteinExistence type="predicted"/>
<sequence length="515" mass="58739">MKKHSIKELVILILMFFLAFKGFTTPANEPCLTVSKVKIVVIGADAHHDKNQNGELFWIKSYRDYLKSFNKDNEIINLTQKELNSYHIVPTGSTSPYGRPKADPDHNITKAISMTPDAIIVNLEYNDLVQNFQASEQIVNLMLVASEANNKNIPIWINTPKPSTFDTPENHDSHIAVKELIMQRFHPFVVKFWDALADENGNLRQEFATADQGHVNAKGQEVMASKLVEADIHQYCARRKYKGGKDISIYSLKSEDQLSTAQSRKFKVTIANSGSEIDQEISINLDLINQQNNQKYSQNKIIGRGLESCQFKSIEFTVNDLPYGDYKVSAYVAKRIDRNPDNDTTHMTLKHLALNTPAKGQTKKIQVDNKVELYAINIDGFSSHFNRYNKEEAYSFTNGGDVKVYEIEDIFNEQDTESTTFKILAERIMEISAFEVEVENPGAKLVEVFYKRNLNEQKDNSLEYWNLASSQEIFVEKGSNQIEISTKDIHLDRKDNVGIYIRTRDLSGLPMSRNK</sequence>
<dbReference type="Gene3D" id="3.40.50.1110">
    <property type="entry name" value="SGNH hydrolase"/>
    <property type="match status" value="1"/>
</dbReference>
<organism evidence="1 2">
    <name type="scientific">Agaribacillus aureus</name>
    <dbReference type="NCBI Taxonomy" id="3051825"/>
    <lineage>
        <taxon>Bacteria</taxon>
        <taxon>Pseudomonadati</taxon>
        <taxon>Bacteroidota</taxon>
        <taxon>Cytophagia</taxon>
        <taxon>Cytophagales</taxon>
        <taxon>Splendidivirgaceae</taxon>
        <taxon>Agaribacillus</taxon>
    </lineage>
</organism>
<reference evidence="1" key="1">
    <citation type="submission" date="2023-06" db="EMBL/GenBank/DDBJ databases">
        <title>Genomic of Agaribacillus aureum.</title>
        <authorList>
            <person name="Wang G."/>
        </authorList>
    </citation>
    <scope>NUCLEOTIDE SEQUENCE</scope>
    <source>
        <strain evidence="1">BMA12</strain>
    </source>
</reference>